<keyword evidence="1" id="KW-0812">Transmembrane</keyword>
<reference evidence="2 3" key="1">
    <citation type="submission" date="2018-03" db="EMBL/GenBank/DDBJ databases">
        <title>The ancient ancestry and fast evolution of plastids.</title>
        <authorList>
            <person name="Moore K.R."/>
            <person name="Magnabosco C."/>
            <person name="Momper L."/>
            <person name="Gold D.A."/>
            <person name="Bosak T."/>
            <person name="Fournier G.P."/>
        </authorList>
    </citation>
    <scope>NUCLEOTIDE SEQUENCE [LARGE SCALE GENOMIC DNA]</scope>
    <source>
        <strain evidence="2 3">CCALA 037</strain>
    </source>
</reference>
<evidence type="ECO:0000313" key="2">
    <source>
        <dbReference type="EMBL" id="PSB55935.1"/>
    </source>
</evidence>
<feature type="transmembrane region" description="Helical" evidence="1">
    <location>
        <begin position="66"/>
        <end position="86"/>
    </location>
</feature>
<dbReference type="Proteomes" id="UP000238937">
    <property type="component" value="Unassembled WGS sequence"/>
</dbReference>
<feature type="transmembrane region" description="Helical" evidence="1">
    <location>
        <begin position="43"/>
        <end position="60"/>
    </location>
</feature>
<sequence>MTSTSTSPSFLLLLFPAIFWGLLLAVTIGSIRSGLANSDRGAFWFGLGLLSSRIIIWFLMTQNDLMTKSLLFILCGVGIIAVGLWFERHVRNLREAKVN</sequence>
<keyword evidence="3" id="KW-1185">Reference proteome</keyword>
<comment type="caution">
    <text evidence="2">The sequence shown here is derived from an EMBL/GenBank/DDBJ whole genome shotgun (WGS) entry which is preliminary data.</text>
</comment>
<dbReference type="EMBL" id="PVWO01000155">
    <property type="protein sequence ID" value="PSB55935.1"/>
    <property type="molecule type" value="Genomic_DNA"/>
</dbReference>
<gene>
    <name evidence="2" type="ORF">C7B77_13485</name>
</gene>
<protein>
    <submittedName>
        <fullName evidence="2">Uncharacterized protein</fullName>
    </submittedName>
</protein>
<evidence type="ECO:0000313" key="3">
    <source>
        <dbReference type="Proteomes" id="UP000238937"/>
    </source>
</evidence>
<dbReference type="AlphaFoldDB" id="A0A2T1GEG8"/>
<keyword evidence="1" id="KW-1133">Transmembrane helix</keyword>
<proteinExistence type="predicted"/>
<name>A0A2T1GEG8_9CYAN</name>
<keyword evidence="1" id="KW-0472">Membrane</keyword>
<accession>A0A2T1GEG8</accession>
<feature type="transmembrane region" description="Helical" evidence="1">
    <location>
        <begin position="12"/>
        <end position="31"/>
    </location>
</feature>
<dbReference type="OrthoDB" id="416867at2"/>
<evidence type="ECO:0000256" key="1">
    <source>
        <dbReference type="SAM" id="Phobius"/>
    </source>
</evidence>
<dbReference type="RefSeq" id="WP_106305459.1">
    <property type="nucleotide sequence ID" value="NZ_PVWO01000155.1"/>
</dbReference>
<organism evidence="2 3">
    <name type="scientific">Chamaesiphon polymorphus CCALA 037</name>
    <dbReference type="NCBI Taxonomy" id="2107692"/>
    <lineage>
        <taxon>Bacteria</taxon>
        <taxon>Bacillati</taxon>
        <taxon>Cyanobacteriota</taxon>
        <taxon>Cyanophyceae</taxon>
        <taxon>Gomontiellales</taxon>
        <taxon>Chamaesiphonaceae</taxon>
        <taxon>Chamaesiphon</taxon>
    </lineage>
</organism>